<name>A0A1W9YQ82_MYCBA</name>
<protein>
    <submittedName>
        <fullName evidence="1">Uncharacterized protein</fullName>
    </submittedName>
</protein>
<dbReference type="RefSeq" id="WP_083061573.1">
    <property type="nucleotide sequence ID" value="NZ_JACKVM010000014.1"/>
</dbReference>
<organism evidence="1 2">
    <name type="scientific">Mycolicibacterium bacteremicum</name>
    <name type="common">Mycobacterium bacteremicum</name>
    <dbReference type="NCBI Taxonomy" id="564198"/>
    <lineage>
        <taxon>Bacteria</taxon>
        <taxon>Bacillati</taxon>
        <taxon>Actinomycetota</taxon>
        <taxon>Actinomycetes</taxon>
        <taxon>Mycobacteriales</taxon>
        <taxon>Mycobacteriaceae</taxon>
        <taxon>Mycolicibacterium</taxon>
    </lineage>
</organism>
<evidence type="ECO:0000313" key="2">
    <source>
        <dbReference type="Proteomes" id="UP000192366"/>
    </source>
</evidence>
<accession>A0A1W9YQ82</accession>
<comment type="caution">
    <text evidence="1">The sequence shown here is derived from an EMBL/GenBank/DDBJ whole genome shotgun (WGS) entry which is preliminary data.</text>
</comment>
<proteinExistence type="predicted"/>
<reference evidence="1 2" key="1">
    <citation type="submission" date="2017-02" db="EMBL/GenBank/DDBJ databases">
        <title>The new phylogeny of genus Mycobacterium.</title>
        <authorList>
            <person name="Tortoli E."/>
            <person name="Trovato A."/>
            <person name="Cirillo D.M."/>
        </authorList>
    </citation>
    <scope>NUCLEOTIDE SEQUENCE [LARGE SCALE GENOMIC DNA]</scope>
    <source>
        <strain evidence="1 2">DSM 45578</strain>
    </source>
</reference>
<gene>
    <name evidence="1" type="ORF">BST17_24875</name>
</gene>
<dbReference type="EMBL" id="MVHJ01000033">
    <property type="protein sequence ID" value="ORA02147.1"/>
    <property type="molecule type" value="Genomic_DNA"/>
</dbReference>
<evidence type="ECO:0000313" key="1">
    <source>
        <dbReference type="EMBL" id="ORA02147.1"/>
    </source>
</evidence>
<keyword evidence="2" id="KW-1185">Reference proteome</keyword>
<dbReference type="AlphaFoldDB" id="A0A1W9YQ82"/>
<dbReference type="Proteomes" id="UP000192366">
    <property type="component" value="Unassembled WGS sequence"/>
</dbReference>
<dbReference type="STRING" id="564198.BST17_24875"/>
<sequence length="100" mass="11533">MSLERPSREEVDAELELAIMGYDRRDKYPEWGNAAMREAYRAGMEDGRHAVKSPIRELHRPFDRPLSWGNTQTERVCAHCLGPISWPCATARLVYAEDEL</sequence>
<dbReference type="OrthoDB" id="4641795at2"/>